<dbReference type="Proteomes" id="UP000265520">
    <property type="component" value="Unassembled WGS sequence"/>
</dbReference>
<accession>A0A392W8R5</accession>
<sequence length="26" mass="2965">MAATSKRVEVIIPHSKWNVLVELSKK</sequence>
<proteinExistence type="predicted"/>
<name>A0A392W8R5_9FABA</name>
<keyword evidence="2" id="KW-1185">Reference proteome</keyword>
<organism evidence="1 2">
    <name type="scientific">Trifolium medium</name>
    <dbReference type="NCBI Taxonomy" id="97028"/>
    <lineage>
        <taxon>Eukaryota</taxon>
        <taxon>Viridiplantae</taxon>
        <taxon>Streptophyta</taxon>
        <taxon>Embryophyta</taxon>
        <taxon>Tracheophyta</taxon>
        <taxon>Spermatophyta</taxon>
        <taxon>Magnoliopsida</taxon>
        <taxon>eudicotyledons</taxon>
        <taxon>Gunneridae</taxon>
        <taxon>Pentapetalae</taxon>
        <taxon>rosids</taxon>
        <taxon>fabids</taxon>
        <taxon>Fabales</taxon>
        <taxon>Fabaceae</taxon>
        <taxon>Papilionoideae</taxon>
        <taxon>50 kb inversion clade</taxon>
        <taxon>NPAAA clade</taxon>
        <taxon>Hologalegina</taxon>
        <taxon>IRL clade</taxon>
        <taxon>Trifolieae</taxon>
        <taxon>Trifolium</taxon>
    </lineage>
</organism>
<dbReference type="AlphaFoldDB" id="A0A392W8R5"/>
<protein>
    <submittedName>
        <fullName evidence="1">Uncharacterized protein</fullName>
    </submittedName>
</protein>
<evidence type="ECO:0000313" key="1">
    <source>
        <dbReference type="EMBL" id="MCI97068.1"/>
    </source>
</evidence>
<feature type="non-terminal residue" evidence="1">
    <location>
        <position position="26"/>
    </location>
</feature>
<dbReference type="EMBL" id="LXQA011431746">
    <property type="protein sequence ID" value="MCI97068.1"/>
    <property type="molecule type" value="Genomic_DNA"/>
</dbReference>
<reference evidence="1 2" key="1">
    <citation type="journal article" date="2018" name="Front. Plant Sci.">
        <title>Red Clover (Trifolium pratense) and Zigzag Clover (T. medium) - A Picture of Genomic Similarities and Differences.</title>
        <authorList>
            <person name="Dluhosova J."/>
            <person name="Istvanek J."/>
            <person name="Nedelnik J."/>
            <person name="Repkova J."/>
        </authorList>
    </citation>
    <scope>NUCLEOTIDE SEQUENCE [LARGE SCALE GENOMIC DNA]</scope>
    <source>
        <strain evidence="2">cv. 10/8</strain>
        <tissue evidence="1">Leaf</tissue>
    </source>
</reference>
<comment type="caution">
    <text evidence="1">The sequence shown here is derived from an EMBL/GenBank/DDBJ whole genome shotgun (WGS) entry which is preliminary data.</text>
</comment>
<evidence type="ECO:0000313" key="2">
    <source>
        <dbReference type="Proteomes" id="UP000265520"/>
    </source>
</evidence>